<dbReference type="EMBL" id="MLYV02001085">
    <property type="protein sequence ID" value="PSR73299.1"/>
    <property type="molecule type" value="Genomic_DNA"/>
</dbReference>
<dbReference type="InterPro" id="IPR013749">
    <property type="entry name" value="PM/HMP-P_kinase-1"/>
</dbReference>
<dbReference type="STRING" id="98765.A0A2R6NLM2"/>
<accession>A0A2R6NLM2</accession>
<evidence type="ECO:0000259" key="1">
    <source>
        <dbReference type="Pfam" id="PF03070"/>
    </source>
</evidence>
<dbReference type="PANTHER" id="PTHR20858">
    <property type="entry name" value="PHOSPHOMETHYLPYRIMIDINE KINASE"/>
    <property type="match status" value="1"/>
</dbReference>
<evidence type="ECO:0008006" key="5">
    <source>
        <dbReference type="Google" id="ProtNLM"/>
    </source>
</evidence>
<dbReference type="Proteomes" id="UP000186601">
    <property type="component" value="Unassembled WGS sequence"/>
</dbReference>
<evidence type="ECO:0000313" key="3">
    <source>
        <dbReference type="EMBL" id="PSR73299.1"/>
    </source>
</evidence>
<dbReference type="GO" id="GO:0008972">
    <property type="term" value="F:phosphomethylpyrimidine kinase activity"/>
    <property type="evidence" value="ECO:0007669"/>
    <property type="project" value="TreeGrafter"/>
</dbReference>
<dbReference type="Pfam" id="PF03070">
    <property type="entry name" value="TENA_THI-4"/>
    <property type="match status" value="1"/>
</dbReference>
<protein>
    <recommendedName>
        <fullName evidence="5">Phosphomethylpyrimidine kinase</fullName>
    </recommendedName>
</protein>
<dbReference type="SUPFAM" id="SSF53613">
    <property type="entry name" value="Ribokinase-like"/>
    <property type="match status" value="1"/>
</dbReference>
<feature type="domain" description="Pyridoxamine kinase/Phosphomethylpyrimidine kinase" evidence="2">
    <location>
        <begin position="68"/>
        <end position="115"/>
    </location>
</feature>
<dbReference type="GO" id="GO:0008902">
    <property type="term" value="F:hydroxymethylpyrimidine kinase activity"/>
    <property type="evidence" value="ECO:0007669"/>
    <property type="project" value="TreeGrafter"/>
</dbReference>
<dbReference type="GO" id="GO:0009228">
    <property type="term" value="P:thiamine biosynthetic process"/>
    <property type="evidence" value="ECO:0007669"/>
    <property type="project" value="TreeGrafter"/>
</dbReference>
<dbReference type="Pfam" id="PF08543">
    <property type="entry name" value="Phos_pyr_kin"/>
    <property type="match status" value="1"/>
</dbReference>
<dbReference type="CDD" id="cd19367">
    <property type="entry name" value="TenA_C_ScTHI20-like"/>
    <property type="match status" value="1"/>
</dbReference>
<sequence>MLVAAKNLLKLGPRAVLLKGGHLTATLQDVERAKAYFPKIRIVSDGLYAENMEILQVTTNDSAAHPRLLVVDVLEDSSGTVLYLHPRIESTSTHGTGCTLSAAIVCCLSRGQPCFLLAVKSTEFPAIKAATDTIINVVNEVATHTAFLAEWGVTEEELLSTPESSATTAYGAYLLDCGLQGDRSKLVMAVAACLLGYGEVGLWLKKEASKPSTWVVTEGNPYARWMDDYGGEHYQNAVKIGIQTIEAMAAADPPSPARYAEWSSVWERCTRLEKNFWDMAMGLL</sequence>
<comment type="caution">
    <text evidence="3">The sequence shown here is derived from an EMBL/GenBank/DDBJ whole genome shotgun (WGS) entry which is preliminary data.</text>
</comment>
<dbReference type="SUPFAM" id="SSF48613">
    <property type="entry name" value="Heme oxygenase-like"/>
    <property type="match status" value="1"/>
</dbReference>
<dbReference type="GO" id="GO:0005829">
    <property type="term" value="C:cytosol"/>
    <property type="evidence" value="ECO:0007669"/>
    <property type="project" value="TreeGrafter"/>
</dbReference>
<dbReference type="Gene3D" id="1.20.910.10">
    <property type="entry name" value="Heme oxygenase-like"/>
    <property type="match status" value="1"/>
</dbReference>
<organism evidence="3 4">
    <name type="scientific">Hermanssonia centrifuga</name>
    <dbReference type="NCBI Taxonomy" id="98765"/>
    <lineage>
        <taxon>Eukaryota</taxon>
        <taxon>Fungi</taxon>
        <taxon>Dikarya</taxon>
        <taxon>Basidiomycota</taxon>
        <taxon>Agaricomycotina</taxon>
        <taxon>Agaricomycetes</taxon>
        <taxon>Polyporales</taxon>
        <taxon>Meruliaceae</taxon>
        <taxon>Hermanssonia</taxon>
    </lineage>
</organism>
<dbReference type="InterPro" id="IPR016084">
    <property type="entry name" value="Haem_Oase-like_multi-hlx"/>
</dbReference>
<dbReference type="InterPro" id="IPR029056">
    <property type="entry name" value="Ribokinase-like"/>
</dbReference>
<dbReference type="InterPro" id="IPR004305">
    <property type="entry name" value="Thiaminase-2/PQQC"/>
</dbReference>
<dbReference type="PANTHER" id="PTHR20858:SF17">
    <property type="entry name" value="HYDROXYMETHYLPYRIMIDINE_PHOSPHOMETHYLPYRIMIDINE KINASE THI20-RELATED"/>
    <property type="match status" value="1"/>
</dbReference>
<feature type="domain" description="Thiaminase-2/PQQC" evidence="1">
    <location>
        <begin position="117"/>
        <end position="281"/>
    </location>
</feature>
<proteinExistence type="predicted"/>
<dbReference type="OrthoDB" id="10028886at2759"/>
<name>A0A2R6NLM2_9APHY</name>
<evidence type="ECO:0000259" key="2">
    <source>
        <dbReference type="Pfam" id="PF08543"/>
    </source>
</evidence>
<reference evidence="3 4" key="1">
    <citation type="submission" date="2018-02" db="EMBL/GenBank/DDBJ databases">
        <title>Genome sequence of the basidiomycete white-rot fungus Phlebia centrifuga.</title>
        <authorList>
            <person name="Granchi Z."/>
            <person name="Peng M."/>
            <person name="de Vries R.P."/>
            <person name="Hilden K."/>
            <person name="Makela M.R."/>
            <person name="Grigoriev I."/>
            <person name="Riley R."/>
        </authorList>
    </citation>
    <scope>NUCLEOTIDE SEQUENCE [LARGE SCALE GENOMIC DNA]</scope>
    <source>
        <strain evidence="3 4">FBCC195</strain>
    </source>
</reference>
<evidence type="ECO:0000313" key="4">
    <source>
        <dbReference type="Proteomes" id="UP000186601"/>
    </source>
</evidence>
<keyword evidence="4" id="KW-1185">Reference proteome</keyword>
<gene>
    <name evidence="3" type="ORF">PHLCEN_2v10827</name>
</gene>
<dbReference type="AlphaFoldDB" id="A0A2R6NLM2"/>